<gene>
    <name evidence="3" type="ORF">GCM10022392_22340</name>
</gene>
<keyword evidence="4" id="KW-1185">Reference proteome</keyword>
<proteinExistence type="predicted"/>
<evidence type="ECO:0000313" key="4">
    <source>
        <dbReference type="Proteomes" id="UP001500841"/>
    </source>
</evidence>
<accession>A0ABP7WVX2</accession>
<feature type="compositionally biased region" description="Basic and acidic residues" evidence="1">
    <location>
        <begin position="599"/>
        <end position="612"/>
    </location>
</feature>
<dbReference type="Proteomes" id="UP001500841">
    <property type="component" value="Unassembled WGS sequence"/>
</dbReference>
<organism evidence="3 4">
    <name type="scientific">Mucilaginibacter panaciglaebae</name>
    <dbReference type="NCBI Taxonomy" id="502331"/>
    <lineage>
        <taxon>Bacteria</taxon>
        <taxon>Pseudomonadati</taxon>
        <taxon>Bacteroidota</taxon>
        <taxon>Sphingobacteriia</taxon>
        <taxon>Sphingobacteriales</taxon>
        <taxon>Sphingobacteriaceae</taxon>
        <taxon>Mucilaginibacter</taxon>
    </lineage>
</organism>
<name>A0ABP7WVX2_9SPHI</name>
<evidence type="ECO:0000256" key="1">
    <source>
        <dbReference type="SAM" id="MobiDB-lite"/>
    </source>
</evidence>
<evidence type="ECO:0008006" key="5">
    <source>
        <dbReference type="Google" id="ProtNLM"/>
    </source>
</evidence>
<evidence type="ECO:0000313" key="3">
    <source>
        <dbReference type="EMBL" id="GAA4098166.1"/>
    </source>
</evidence>
<comment type="caution">
    <text evidence="3">The sequence shown here is derived from an EMBL/GenBank/DDBJ whole genome shotgun (WGS) entry which is preliminary data.</text>
</comment>
<keyword evidence="2" id="KW-0472">Membrane</keyword>
<feature type="compositionally biased region" description="Basic and acidic residues" evidence="1">
    <location>
        <begin position="578"/>
        <end position="591"/>
    </location>
</feature>
<dbReference type="CDD" id="cd22265">
    <property type="entry name" value="UDM1_RNF168"/>
    <property type="match status" value="1"/>
</dbReference>
<feature type="transmembrane region" description="Helical" evidence="2">
    <location>
        <begin position="12"/>
        <end position="35"/>
    </location>
</feature>
<keyword evidence="2" id="KW-0812">Transmembrane</keyword>
<reference evidence="4" key="1">
    <citation type="journal article" date="2019" name="Int. J. Syst. Evol. Microbiol.">
        <title>The Global Catalogue of Microorganisms (GCM) 10K type strain sequencing project: providing services to taxonomists for standard genome sequencing and annotation.</title>
        <authorList>
            <consortium name="The Broad Institute Genomics Platform"/>
            <consortium name="The Broad Institute Genome Sequencing Center for Infectious Disease"/>
            <person name="Wu L."/>
            <person name="Ma J."/>
        </authorList>
    </citation>
    <scope>NUCLEOTIDE SEQUENCE [LARGE SCALE GENOMIC DNA]</scope>
    <source>
        <strain evidence="4">JCM 17085</strain>
    </source>
</reference>
<sequence>MALKFLKHKWQKVTVIVAGTFLILLIAAFFVNSYWSPILSAKVKSAVASGTDSLYTIDFSAAELHVLKGQIMLYNIDFKVDTQVYNRRKAKGLAPNNLYNVHVKRLILSHIHPFKLYFKHIVDIDRITLNSPTVQLSYQLNHTKDTVDKDHRTAWQKINKTFKYIHVGDIFLNDIKFKYKDYSGIKLEVSELKEMNLQANELLIDSATQTDKSRLLYCKNIIADLNHYRGITPNGLYKYSIEKLKLSTYRSQLTVQGLVFEPVNPHTFFQNTVKDRFALSIDSLWLNNFDYLSYHKYRIINASSLIIHNGDFSLFANPNKPNRFKDKIKSFPNVSIFQIDADLKVDTMRVKRFNVTYSEYNKKSNMDGSIHFNNTSGTLLNLTTNKAALQKNHLAHINLTSYFMNRGKFETAFVFNLTDPNARYSYTGHLGPMNLAAINSATMPFAMIKFTEGTLKSFDFKFDGNRFRSKGKVTLLYNDLKVKILRRGIERSTLKNKLVASLFANIFILKHNNPDEPGQIPRSYNINYKRPPDFSFFKAIWRSLLMGIKPTVGYDEKTQKAATERMAQGELNKKNHQIKKEQRKERRAERKLQRKLKKQQKDAEKAAEKDKH</sequence>
<evidence type="ECO:0000256" key="2">
    <source>
        <dbReference type="SAM" id="Phobius"/>
    </source>
</evidence>
<dbReference type="EMBL" id="BAABCV010000007">
    <property type="protein sequence ID" value="GAA4098166.1"/>
    <property type="molecule type" value="Genomic_DNA"/>
</dbReference>
<protein>
    <recommendedName>
        <fullName evidence="5">AsmA-like protein</fullName>
    </recommendedName>
</protein>
<keyword evidence="2" id="KW-1133">Transmembrane helix</keyword>
<feature type="region of interest" description="Disordered" evidence="1">
    <location>
        <begin position="566"/>
        <end position="612"/>
    </location>
</feature>
<dbReference type="RefSeq" id="WP_345104213.1">
    <property type="nucleotide sequence ID" value="NZ_BAABCV010000007.1"/>
</dbReference>